<keyword evidence="2" id="KW-1185">Reference proteome</keyword>
<gene>
    <name evidence="1" type="ORF">PsorP6_007886</name>
</gene>
<reference evidence="1 2" key="1">
    <citation type="journal article" date="2022" name="bioRxiv">
        <title>The genome of the oomycete Peronosclerospora sorghi, a cosmopolitan pathogen of maize and sorghum, is inflated with dispersed pseudogenes.</title>
        <authorList>
            <person name="Fletcher K."/>
            <person name="Martin F."/>
            <person name="Isakeit T."/>
            <person name="Cavanaugh K."/>
            <person name="Magill C."/>
            <person name="Michelmore R."/>
        </authorList>
    </citation>
    <scope>NUCLEOTIDE SEQUENCE [LARGE SCALE GENOMIC DNA]</scope>
    <source>
        <strain evidence="1">P6</strain>
    </source>
</reference>
<organism evidence="1 2">
    <name type="scientific">Peronosclerospora sorghi</name>
    <dbReference type="NCBI Taxonomy" id="230839"/>
    <lineage>
        <taxon>Eukaryota</taxon>
        <taxon>Sar</taxon>
        <taxon>Stramenopiles</taxon>
        <taxon>Oomycota</taxon>
        <taxon>Peronosporomycetes</taxon>
        <taxon>Peronosporales</taxon>
        <taxon>Peronosporaceae</taxon>
        <taxon>Peronosclerospora</taxon>
    </lineage>
</organism>
<comment type="caution">
    <text evidence="1">The sequence shown here is derived from an EMBL/GenBank/DDBJ whole genome shotgun (WGS) entry which is preliminary data.</text>
</comment>
<name>A0ACC0W7G1_9STRA</name>
<sequence length="216" mass="23544">MREDASVDGMAARTDAADKQAIRYRTILETMGVDQVVSVDHHSAQIKGFFKPQIPQKLGEPIVVAPHSAAVNREAKFRDTLSRTIDEFVPLAFVIRKHQLDKHQPGELVGDINGKDCINVDTSVDTGATLLKTVKVIKANGANAVSAFAVHALYSADALQTLENCKEFVTTNTIPMHLKANEQSSKIVTLSVAPFIAEVISFIHTKISIIQVSKTK</sequence>
<proteinExistence type="predicted"/>
<accession>A0ACC0W7G1</accession>
<dbReference type="Proteomes" id="UP001163321">
    <property type="component" value="Chromosome 3"/>
</dbReference>
<protein>
    <submittedName>
        <fullName evidence="1">Uncharacterized protein</fullName>
    </submittedName>
</protein>
<dbReference type="EMBL" id="CM047582">
    <property type="protein sequence ID" value="KAI9914709.1"/>
    <property type="molecule type" value="Genomic_DNA"/>
</dbReference>
<evidence type="ECO:0000313" key="2">
    <source>
        <dbReference type="Proteomes" id="UP001163321"/>
    </source>
</evidence>
<evidence type="ECO:0000313" key="1">
    <source>
        <dbReference type="EMBL" id="KAI9914709.1"/>
    </source>
</evidence>